<comment type="caution">
    <text evidence="2">The sequence shown here is derived from an EMBL/GenBank/DDBJ whole genome shotgun (WGS) entry which is preliminary data.</text>
</comment>
<feature type="compositionally biased region" description="Polar residues" evidence="1">
    <location>
        <begin position="348"/>
        <end position="365"/>
    </location>
</feature>
<sequence length="553" mass="62582">MILIQLLDDIMVKRDEQHGFGEPSKVEEADTSDPTSLSIDSSTSKSIDIGTSETIDTSTATLIDSMTSTSTNVTTSTSIDGTTSESIAHTIPSSIDRDSCFRTRPLEIPESLNCPQDIADSAQNSIDISSCDRTSDGDREITMEDFLELEEFLELEDEEKVEDLDSSREVTMEDFLELEEWLEDMDQNSQKKLDDDQHTSRGDLETSKASIDRHQPDEIDRHQPCIIDKHPPSIIVRHLPDGIDLHPPESIDRHPLLDEPHSFIVEMELIEERVHESEASYNADSKHLRPLICAEDAAGIHKKMKMIHDPVLDDHQHVEASQRGLQFRDEVDKGPAEVASVDTDRIPSNDTNKQTSIDITTSPSIDTGRISEQKEFDVRRNLKDGDTTTRSDKSGGKKRRNWKERRGGIGRKEKGSRTVLSIDRQSITSIDRSPLNCVDRQSFKSIDRHLAMMVATHIKIRRVRCLALDGDLPTVRLIPSSDTRYSFELSFKCHLFEVNQHPVAEVMPILLKSGQSASREKAVEEMKDCRSMKQHWCRSTVMPEYGLSIFYDR</sequence>
<feature type="compositionally biased region" description="Basic and acidic residues" evidence="1">
    <location>
        <begin position="369"/>
        <end position="395"/>
    </location>
</feature>
<dbReference type="EMBL" id="QGKY02001925">
    <property type="protein sequence ID" value="KAF2547125.1"/>
    <property type="molecule type" value="Genomic_DNA"/>
</dbReference>
<accession>A0A8S9GLK0</accession>
<feature type="compositionally biased region" description="Basic and acidic residues" evidence="1">
    <location>
        <begin position="404"/>
        <end position="416"/>
    </location>
</feature>
<feature type="compositionally biased region" description="Basic and acidic residues" evidence="1">
    <location>
        <begin position="189"/>
        <end position="214"/>
    </location>
</feature>
<proteinExistence type="predicted"/>
<feature type="region of interest" description="Disordered" evidence="1">
    <location>
        <begin position="187"/>
        <end position="214"/>
    </location>
</feature>
<evidence type="ECO:0000256" key="1">
    <source>
        <dbReference type="SAM" id="MobiDB-lite"/>
    </source>
</evidence>
<gene>
    <name evidence="2" type="ORF">F2Q70_00023303</name>
</gene>
<protein>
    <submittedName>
        <fullName evidence="2">Uncharacterized protein</fullName>
    </submittedName>
</protein>
<organism evidence="2">
    <name type="scientific">Brassica cretica</name>
    <name type="common">Mustard</name>
    <dbReference type="NCBI Taxonomy" id="69181"/>
    <lineage>
        <taxon>Eukaryota</taxon>
        <taxon>Viridiplantae</taxon>
        <taxon>Streptophyta</taxon>
        <taxon>Embryophyta</taxon>
        <taxon>Tracheophyta</taxon>
        <taxon>Spermatophyta</taxon>
        <taxon>Magnoliopsida</taxon>
        <taxon>eudicotyledons</taxon>
        <taxon>Gunneridae</taxon>
        <taxon>Pentapetalae</taxon>
        <taxon>rosids</taxon>
        <taxon>malvids</taxon>
        <taxon>Brassicales</taxon>
        <taxon>Brassicaceae</taxon>
        <taxon>Brassiceae</taxon>
        <taxon>Brassica</taxon>
    </lineage>
</organism>
<feature type="region of interest" description="Disordered" evidence="1">
    <location>
        <begin position="324"/>
        <end position="418"/>
    </location>
</feature>
<feature type="region of interest" description="Disordered" evidence="1">
    <location>
        <begin position="17"/>
        <end position="53"/>
    </location>
</feature>
<feature type="compositionally biased region" description="Low complexity" evidence="1">
    <location>
        <begin position="32"/>
        <end position="52"/>
    </location>
</feature>
<reference evidence="2" key="1">
    <citation type="submission" date="2019-12" db="EMBL/GenBank/DDBJ databases">
        <title>Genome sequencing and annotation of Brassica cretica.</title>
        <authorList>
            <person name="Studholme D.J."/>
            <person name="Sarris P.F."/>
        </authorList>
    </citation>
    <scope>NUCLEOTIDE SEQUENCE</scope>
    <source>
        <strain evidence="2">PFS-102/07</strain>
        <tissue evidence="2">Leaf</tissue>
    </source>
</reference>
<feature type="compositionally biased region" description="Basic and acidic residues" evidence="1">
    <location>
        <begin position="17"/>
        <end position="28"/>
    </location>
</feature>
<evidence type="ECO:0000313" key="2">
    <source>
        <dbReference type="EMBL" id="KAF2547125.1"/>
    </source>
</evidence>
<name>A0A8S9GLK0_BRACR</name>
<feature type="compositionally biased region" description="Basic and acidic residues" evidence="1">
    <location>
        <begin position="324"/>
        <end position="335"/>
    </location>
</feature>
<dbReference type="AlphaFoldDB" id="A0A8S9GLK0"/>